<feature type="active site" description="Charge relay system" evidence="10">
    <location>
        <position position="222"/>
    </location>
</feature>
<feature type="region of interest" description="Disordered" evidence="12">
    <location>
        <begin position="895"/>
        <end position="928"/>
    </location>
</feature>
<dbReference type="SUPFAM" id="SSF89260">
    <property type="entry name" value="Collagen-binding domain"/>
    <property type="match status" value="1"/>
</dbReference>
<dbReference type="CDD" id="cd07484">
    <property type="entry name" value="Peptidases_S8_Thermitase_like"/>
    <property type="match status" value="1"/>
</dbReference>
<dbReference type="PROSITE" id="PS00137">
    <property type="entry name" value="SUBTILASE_HIS"/>
    <property type="match status" value="1"/>
</dbReference>
<evidence type="ECO:0000256" key="10">
    <source>
        <dbReference type="PROSITE-ProRule" id="PRU01240"/>
    </source>
</evidence>
<comment type="cofactor">
    <cofactor evidence="1">
        <name>Ca(2+)</name>
        <dbReference type="ChEBI" id="CHEBI:29108"/>
    </cofactor>
</comment>
<dbReference type="InterPro" id="IPR001119">
    <property type="entry name" value="SLH_dom"/>
</dbReference>
<dbReference type="InterPro" id="IPR034084">
    <property type="entry name" value="Thermitase-like_dom"/>
</dbReference>
<dbReference type="Gene3D" id="3.40.50.200">
    <property type="entry name" value="Peptidase S8/S53 domain"/>
    <property type="match status" value="1"/>
</dbReference>
<dbReference type="InterPro" id="IPR050131">
    <property type="entry name" value="Peptidase_S8_subtilisin-like"/>
</dbReference>
<dbReference type="Pfam" id="PF00082">
    <property type="entry name" value="Peptidase_S8"/>
    <property type="match status" value="1"/>
</dbReference>
<dbReference type="InterPro" id="IPR015500">
    <property type="entry name" value="Peptidase_S8_subtilisin-rel"/>
</dbReference>
<reference evidence="15" key="1">
    <citation type="journal article" date="2019" name="Int. J. Syst. Evol. Microbiol.">
        <title>The Global Catalogue of Microorganisms (GCM) 10K type strain sequencing project: providing services to taxonomists for standard genome sequencing and annotation.</title>
        <authorList>
            <consortium name="The Broad Institute Genomics Platform"/>
            <consortium name="The Broad Institute Genome Sequencing Center for Infectious Disease"/>
            <person name="Wu L."/>
            <person name="Ma J."/>
        </authorList>
    </citation>
    <scope>NUCLEOTIDE SEQUENCE [LARGE SCALE GENOMIC DNA]</scope>
    <source>
        <strain evidence="15">KCTC 13193</strain>
    </source>
</reference>
<dbReference type="InterPro" id="IPR023828">
    <property type="entry name" value="Peptidase_S8_Ser-AS"/>
</dbReference>
<proteinExistence type="inferred from homology"/>
<dbReference type="PANTHER" id="PTHR43806:SF11">
    <property type="entry name" value="CEREVISIN-RELATED"/>
    <property type="match status" value="1"/>
</dbReference>
<feature type="active site" description="Charge relay system" evidence="10">
    <location>
        <position position="255"/>
    </location>
</feature>
<feature type="domain" description="SLH" evidence="13">
    <location>
        <begin position="988"/>
        <end position="1046"/>
    </location>
</feature>
<dbReference type="PRINTS" id="PR00723">
    <property type="entry name" value="SUBTILISIN"/>
</dbReference>
<evidence type="ECO:0000256" key="3">
    <source>
        <dbReference type="ARBA" id="ARBA00011073"/>
    </source>
</evidence>
<dbReference type="EMBL" id="JBHRRZ010000009">
    <property type="protein sequence ID" value="MFC2947694.1"/>
    <property type="molecule type" value="Genomic_DNA"/>
</dbReference>
<dbReference type="InterPro" id="IPR059177">
    <property type="entry name" value="GH29D-like_dom"/>
</dbReference>
<comment type="similarity">
    <text evidence="3 10 11">Belongs to the peptidase S8 family.</text>
</comment>
<dbReference type="Gene3D" id="2.60.120.380">
    <property type="match status" value="2"/>
</dbReference>
<evidence type="ECO:0000256" key="5">
    <source>
        <dbReference type="ARBA" id="ARBA00022670"/>
    </source>
</evidence>
<dbReference type="InterPro" id="IPR000209">
    <property type="entry name" value="Peptidase_S8/S53_dom"/>
</dbReference>
<protein>
    <submittedName>
        <fullName evidence="14">S8 family serine peptidase</fullName>
    </submittedName>
</protein>
<evidence type="ECO:0000256" key="7">
    <source>
        <dbReference type="ARBA" id="ARBA00022801"/>
    </source>
</evidence>
<dbReference type="Proteomes" id="UP001595387">
    <property type="component" value="Unassembled WGS sequence"/>
</dbReference>
<feature type="active site" description="Charge relay system" evidence="10">
    <location>
        <position position="408"/>
    </location>
</feature>
<evidence type="ECO:0000313" key="14">
    <source>
        <dbReference type="EMBL" id="MFC2947694.1"/>
    </source>
</evidence>
<feature type="domain" description="SLH" evidence="13">
    <location>
        <begin position="925"/>
        <end position="987"/>
    </location>
</feature>
<evidence type="ECO:0000256" key="12">
    <source>
        <dbReference type="SAM" id="MobiDB-lite"/>
    </source>
</evidence>
<comment type="subcellular location">
    <subcellularLocation>
        <location evidence="2">Secreted</location>
    </subcellularLocation>
</comment>
<evidence type="ECO:0000256" key="6">
    <source>
        <dbReference type="ARBA" id="ARBA00022729"/>
    </source>
</evidence>
<dbReference type="SUPFAM" id="SSF52743">
    <property type="entry name" value="Subtilisin-like"/>
    <property type="match status" value="1"/>
</dbReference>
<keyword evidence="15" id="KW-1185">Reference proteome</keyword>
<keyword evidence="4" id="KW-0964">Secreted</keyword>
<dbReference type="InterPro" id="IPR036852">
    <property type="entry name" value="Peptidase_S8/S53_dom_sf"/>
</dbReference>
<evidence type="ECO:0000259" key="13">
    <source>
        <dbReference type="PROSITE" id="PS51272"/>
    </source>
</evidence>
<sequence length="1101" mass="120773">MGTRDWKNVGVIFAIILLLFQPVAGVYATAEVDNGMDRIKDQQQKAPESPISDTDKEKMKDVMRDAEKKMRILQSSGENEKGSLESFRKHYIKKEEGDRQLQSAKSVDLSEVSDRGVILHMEDGSRPNTSSHPIDLKDVPEHLEQQNIYLARVQDEADYNQVLKALKQDEGVLTAEPDYILETSYTPSDPYYNQQWHLPAINMERAWDVERGSADVTVAVLDSGVNAGHPDLQGRVLPGYDFVNEDSDPSDDHGHGTMVAGVIAANVNQTGSAGMDMHADILPVKVANDLGHVSSLDSVAGIYYAIEQGVDVINMSYGGYQFHKASRDALWEAYQQGILVIAAAGNDGISDPSYPASYEFVISVAATNEAGNPASFSNFGNMIDIAAPGTNIISPNHLNTYSSANGTSFSAPVVSGVASLLKARNPGWEPWEIEWALESEAVPTGQAEWENRKGYGRVDAYESLTASLPSLSGDVSNERSGARQLNSGEAVTELMDMPQDTDWYSFDIGQTASVTLDLTVEANHQDLVGVVYKYNGDTVTDQQVIDDGAMGDSEQLTFTTDPGTYYLAVYDYNNHWSETPYKVQADIDTSISEEDYDIWEVEPNDQVADATTLPYEMIGAGAFQTADDLDIYEVELPYWGDILLSAAADSNAVRNDPSAILLDEDGNVIHESQVYQEVDNDLKINSVSYDNIEPGTYYIVAANMQNYAVDRPYLIDISYIGEVYGEVAIPQASLESGTYTGDIEVELTAEDGTNVIYTLDGTEPGPQNGRQYTGPITMKEDTTLKAVAVVDGRISKTAEFNYIIEQVNLAPPTANISSGEEFNEPFELELTSNLPDANIIYTVDGTEPTPSHGVLYEGPITIEETTEVKAISVLGSMVSDVSSFIYYYVPAAEEPVTEEPEEPSPSEPEEPVAEEPEEPAPNVPAEPVITKFPDVNRYEQEIGYLAGLGIIRGYRDGTFRPEQNVNRLQAVQMILQEMDIDVENYDAPDPGFTDVRPGSYGYEYIAAAVEIGFIKGKQNNTFDKGGSLTRGQMAAILTNAYNLEAQGTVNFTDVHQGHWAYDVVNALVSNGIARGYTDNTFRPGTPVSRQHFSVFLYNYLQ</sequence>
<evidence type="ECO:0000256" key="4">
    <source>
        <dbReference type="ARBA" id="ARBA00022525"/>
    </source>
</evidence>
<keyword evidence="7 10" id="KW-0378">Hydrolase</keyword>
<dbReference type="PANTHER" id="PTHR43806">
    <property type="entry name" value="PEPTIDASE S8"/>
    <property type="match status" value="1"/>
</dbReference>
<dbReference type="PROSITE" id="PS51892">
    <property type="entry name" value="SUBTILASE"/>
    <property type="match status" value="1"/>
</dbReference>
<dbReference type="InterPro" id="IPR023827">
    <property type="entry name" value="Peptidase_S8_Asp-AS"/>
</dbReference>
<dbReference type="InterPro" id="IPR007280">
    <property type="entry name" value="Peptidase_C_arc/bac"/>
</dbReference>
<dbReference type="InterPro" id="IPR026876">
    <property type="entry name" value="Fn3_assoc_repeat"/>
</dbReference>
<gene>
    <name evidence="14" type="ORF">ACFODW_04925</name>
</gene>
<dbReference type="Pfam" id="PF13290">
    <property type="entry name" value="CHB_HEX_C_1"/>
    <property type="match status" value="1"/>
</dbReference>
<dbReference type="PROSITE" id="PS00138">
    <property type="entry name" value="SUBTILASE_SER"/>
    <property type="match status" value="1"/>
</dbReference>
<evidence type="ECO:0000256" key="8">
    <source>
        <dbReference type="ARBA" id="ARBA00022825"/>
    </source>
</evidence>
<dbReference type="PROSITE" id="PS00136">
    <property type="entry name" value="SUBTILASE_ASP"/>
    <property type="match status" value="1"/>
</dbReference>
<evidence type="ECO:0000256" key="1">
    <source>
        <dbReference type="ARBA" id="ARBA00001913"/>
    </source>
</evidence>
<accession>A0ABV7A3V8</accession>
<keyword evidence="9" id="KW-0106">Calcium</keyword>
<evidence type="ECO:0000256" key="11">
    <source>
        <dbReference type="RuleBase" id="RU003355"/>
    </source>
</evidence>
<dbReference type="Pfam" id="PF13287">
    <property type="entry name" value="Fn3_assoc"/>
    <property type="match status" value="1"/>
</dbReference>
<dbReference type="RefSeq" id="WP_390303853.1">
    <property type="nucleotide sequence ID" value="NZ_JBHRRZ010000009.1"/>
</dbReference>
<evidence type="ECO:0000256" key="2">
    <source>
        <dbReference type="ARBA" id="ARBA00004613"/>
    </source>
</evidence>
<dbReference type="Pfam" id="PF04151">
    <property type="entry name" value="PPC"/>
    <property type="match status" value="1"/>
</dbReference>
<feature type="domain" description="SLH" evidence="13">
    <location>
        <begin position="1047"/>
        <end position="1101"/>
    </location>
</feature>
<dbReference type="InterPro" id="IPR022398">
    <property type="entry name" value="Peptidase_S8_His-AS"/>
</dbReference>
<feature type="compositionally biased region" description="Acidic residues" evidence="12">
    <location>
        <begin position="895"/>
        <end position="918"/>
    </location>
</feature>
<keyword evidence="8 10" id="KW-0720">Serine protease</keyword>
<dbReference type="PROSITE" id="PS51272">
    <property type="entry name" value="SLH"/>
    <property type="match status" value="3"/>
</dbReference>
<keyword evidence="5 10" id="KW-0645">Protease</keyword>
<name>A0ABV7A3V8_9BACI</name>
<evidence type="ECO:0000313" key="15">
    <source>
        <dbReference type="Proteomes" id="UP001595387"/>
    </source>
</evidence>
<keyword evidence="6" id="KW-0732">Signal</keyword>
<comment type="caution">
    <text evidence="14">The sequence shown here is derived from an EMBL/GenBank/DDBJ whole genome shotgun (WGS) entry which is preliminary data.</text>
</comment>
<evidence type="ECO:0000256" key="9">
    <source>
        <dbReference type="ARBA" id="ARBA00022837"/>
    </source>
</evidence>
<organism evidence="14 15">
    <name type="scientific">Virgibacillus sediminis</name>
    <dbReference type="NCBI Taxonomy" id="202260"/>
    <lineage>
        <taxon>Bacteria</taxon>
        <taxon>Bacillati</taxon>
        <taxon>Bacillota</taxon>
        <taxon>Bacilli</taxon>
        <taxon>Bacillales</taxon>
        <taxon>Bacillaceae</taxon>
        <taxon>Virgibacillus</taxon>
    </lineage>
</organism>
<dbReference type="Pfam" id="PF00395">
    <property type="entry name" value="SLH"/>
    <property type="match status" value="3"/>
</dbReference>